<feature type="domain" description="Disease resistance protein winged helix" evidence="2">
    <location>
        <begin position="150"/>
        <end position="198"/>
    </location>
</feature>
<evidence type="ECO:0000313" key="4">
    <source>
        <dbReference type="Proteomes" id="UP001374535"/>
    </source>
</evidence>
<name>A0AAQ3NIB9_VIGMU</name>
<organism evidence="3 4">
    <name type="scientific">Vigna mungo</name>
    <name type="common">Black gram</name>
    <name type="synonym">Phaseolus mungo</name>
    <dbReference type="NCBI Taxonomy" id="3915"/>
    <lineage>
        <taxon>Eukaryota</taxon>
        <taxon>Viridiplantae</taxon>
        <taxon>Streptophyta</taxon>
        <taxon>Embryophyta</taxon>
        <taxon>Tracheophyta</taxon>
        <taxon>Spermatophyta</taxon>
        <taxon>Magnoliopsida</taxon>
        <taxon>eudicotyledons</taxon>
        <taxon>Gunneridae</taxon>
        <taxon>Pentapetalae</taxon>
        <taxon>rosids</taxon>
        <taxon>fabids</taxon>
        <taxon>Fabales</taxon>
        <taxon>Fabaceae</taxon>
        <taxon>Papilionoideae</taxon>
        <taxon>50 kb inversion clade</taxon>
        <taxon>NPAAA clade</taxon>
        <taxon>indigoferoid/millettioid clade</taxon>
        <taxon>Phaseoleae</taxon>
        <taxon>Vigna</taxon>
    </lineage>
</organism>
<evidence type="ECO:0000256" key="1">
    <source>
        <dbReference type="ARBA" id="ARBA00022737"/>
    </source>
</evidence>
<accession>A0AAQ3NIB9</accession>
<dbReference type="InterPro" id="IPR058922">
    <property type="entry name" value="WHD_DRP"/>
</dbReference>
<sequence length="225" mass="26174">MSIRTNKMKAVSLLLKQLMTTRTKFHERGRDESFDKKLEKLRLDLNRIKDVFVEVKKNEEKLLDTLVEVYGNLPKLDRGKLDQDMDDICKRIRDCAGKLVPMHAFDDSSKEEDHKGGETVHSSQESWQAHLDYYYSPDYPLKACLLSLLVFPENAVIRKRIAINIWIGEGFVQNTENKTTEKWGEDVIEYLLRLNVIVAYGKGKDPLANKFQILPSVRHQMESYL</sequence>
<dbReference type="EMBL" id="CP144695">
    <property type="protein sequence ID" value="WVZ08603.1"/>
    <property type="molecule type" value="Genomic_DNA"/>
</dbReference>
<keyword evidence="1" id="KW-0677">Repeat</keyword>
<gene>
    <name evidence="3" type="ORF">V8G54_021949</name>
</gene>
<keyword evidence="4" id="KW-1185">Reference proteome</keyword>
<reference evidence="3 4" key="1">
    <citation type="journal article" date="2023" name="Life. Sci Alliance">
        <title>Evolutionary insights into 3D genome organization and epigenetic landscape of Vigna mungo.</title>
        <authorList>
            <person name="Junaid A."/>
            <person name="Singh B."/>
            <person name="Bhatia S."/>
        </authorList>
    </citation>
    <scope>NUCLEOTIDE SEQUENCE [LARGE SCALE GENOMIC DNA]</scope>
    <source>
        <strain evidence="3">Urdbean</strain>
    </source>
</reference>
<protein>
    <recommendedName>
        <fullName evidence="2">Disease resistance protein winged helix domain-containing protein</fullName>
    </recommendedName>
</protein>
<dbReference type="AlphaFoldDB" id="A0AAQ3NIB9"/>
<evidence type="ECO:0000313" key="3">
    <source>
        <dbReference type="EMBL" id="WVZ08603.1"/>
    </source>
</evidence>
<dbReference type="Pfam" id="PF23559">
    <property type="entry name" value="WHD_DRP"/>
    <property type="match status" value="1"/>
</dbReference>
<proteinExistence type="predicted"/>
<dbReference type="Proteomes" id="UP001374535">
    <property type="component" value="Chromosome 6"/>
</dbReference>
<evidence type="ECO:0000259" key="2">
    <source>
        <dbReference type="Pfam" id="PF23559"/>
    </source>
</evidence>